<proteinExistence type="predicted"/>
<dbReference type="GO" id="GO:0003677">
    <property type="term" value="F:DNA binding"/>
    <property type="evidence" value="ECO:0007669"/>
    <property type="project" value="UniProtKB-KW"/>
</dbReference>
<dbReference type="Pfam" id="PF00872">
    <property type="entry name" value="Transposase_mut"/>
    <property type="match status" value="1"/>
</dbReference>
<accession>A0A0F8ZJ76</accession>
<evidence type="ECO:0000256" key="1">
    <source>
        <dbReference type="ARBA" id="ARBA00022578"/>
    </source>
</evidence>
<comment type="caution">
    <text evidence="4">The sequence shown here is derived from an EMBL/GenBank/DDBJ whole genome shotgun (WGS) entry which is preliminary data.</text>
</comment>
<name>A0A0F8ZJ76_9ZZZZ</name>
<evidence type="ECO:0000313" key="4">
    <source>
        <dbReference type="EMBL" id="KKK60011.1"/>
    </source>
</evidence>
<sequence>MNAVDQTLISNIYAKKEGYKNVYAWFSKLNKEGLAPLYITMDGERSVIRAINEIWPNTKIQRCLYHIQREGMRWLRTYPKTQAGRDLRRLLKTLCRINSFKERNEFIASYVAWLNQYREFVFSLPRKEVAFKDLKKTMALIYNALPDMFHYLNYSKIPKTTNTLESFYSRLKADYRSHRGLTEKHKISYLDWYCYFKNKDT</sequence>
<evidence type="ECO:0000256" key="3">
    <source>
        <dbReference type="ARBA" id="ARBA00023172"/>
    </source>
</evidence>
<evidence type="ECO:0008006" key="5">
    <source>
        <dbReference type="Google" id="ProtNLM"/>
    </source>
</evidence>
<keyword evidence="1" id="KW-0815">Transposition</keyword>
<keyword evidence="2" id="KW-0238">DNA-binding</keyword>
<dbReference type="InterPro" id="IPR001207">
    <property type="entry name" value="Transposase_mutator"/>
</dbReference>
<dbReference type="GO" id="GO:0004803">
    <property type="term" value="F:transposase activity"/>
    <property type="evidence" value="ECO:0007669"/>
    <property type="project" value="InterPro"/>
</dbReference>
<dbReference type="EMBL" id="LAZR01063181">
    <property type="protein sequence ID" value="KKK60011.1"/>
    <property type="molecule type" value="Genomic_DNA"/>
</dbReference>
<keyword evidence="3" id="KW-0233">DNA recombination</keyword>
<protein>
    <recommendedName>
        <fullName evidence="5">MULE transposase domain-containing protein</fullName>
    </recommendedName>
</protein>
<gene>
    <name evidence="4" type="ORF">LCGC14_3028630</name>
</gene>
<reference evidence="4" key="1">
    <citation type="journal article" date="2015" name="Nature">
        <title>Complex archaea that bridge the gap between prokaryotes and eukaryotes.</title>
        <authorList>
            <person name="Spang A."/>
            <person name="Saw J.H."/>
            <person name="Jorgensen S.L."/>
            <person name="Zaremba-Niedzwiedzka K."/>
            <person name="Martijn J."/>
            <person name="Lind A.E."/>
            <person name="van Eijk R."/>
            <person name="Schleper C."/>
            <person name="Guy L."/>
            <person name="Ettema T.J."/>
        </authorList>
    </citation>
    <scope>NUCLEOTIDE SEQUENCE</scope>
</reference>
<dbReference type="GO" id="GO:0006313">
    <property type="term" value="P:DNA transposition"/>
    <property type="evidence" value="ECO:0007669"/>
    <property type="project" value="InterPro"/>
</dbReference>
<organism evidence="4">
    <name type="scientific">marine sediment metagenome</name>
    <dbReference type="NCBI Taxonomy" id="412755"/>
    <lineage>
        <taxon>unclassified sequences</taxon>
        <taxon>metagenomes</taxon>
        <taxon>ecological metagenomes</taxon>
    </lineage>
</organism>
<dbReference type="AlphaFoldDB" id="A0A0F8ZJ76"/>
<evidence type="ECO:0000256" key="2">
    <source>
        <dbReference type="ARBA" id="ARBA00023125"/>
    </source>
</evidence>